<reference evidence="2 3" key="1">
    <citation type="submission" date="2019-07" db="EMBL/GenBank/DDBJ databases">
        <title>Sphingomonas AE3 Genome sequencing and assembly.</title>
        <authorList>
            <person name="Kim H."/>
        </authorList>
    </citation>
    <scope>NUCLEOTIDE SEQUENCE [LARGE SCALE GENOMIC DNA]</scope>
    <source>
        <strain evidence="2 3">AE3</strain>
    </source>
</reference>
<evidence type="ECO:0000313" key="2">
    <source>
        <dbReference type="EMBL" id="QDP20570.1"/>
    </source>
</evidence>
<dbReference type="Pfam" id="PF13467">
    <property type="entry name" value="RHH_4"/>
    <property type="match status" value="1"/>
</dbReference>
<accession>A0A516IUL9</accession>
<dbReference type="OrthoDB" id="7477016at2"/>
<organism evidence="2 3">
    <name type="scientific">Sphingomonas xanthus</name>
    <dbReference type="NCBI Taxonomy" id="2594473"/>
    <lineage>
        <taxon>Bacteria</taxon>
        <taxon>Pseudomonadati</taxon>
        <taxon>Pseudomonadota</taxon>
        <taxon>Alphaproteobacteria</taxon>
        <taxon>Sphingomonadales</taxon>
        <taxon>Sphingomonadaceae</taxon>
        <taxon>Sphingomonas</taxon>
    </lineage>
</organism>
<dbReference type="InterPro" id="IPR038268">
    <property type="entry name" value="RHH_sf"/>
</dbReference>
<proteinExistence type="predicted"/>
<evidence type="ECO:0000259" key="1">
    <source>
        <dbReference type="Pfam" id="PF13467"/>
    </source>
</evidence>
<dbReference type="AlphaFoldDB" id="A0A516IUL9"/>
<feature type="domain" description="Ribbon-helix-helix" evidence="1">
    <location>
        <begin position="6"/>
        <end position="72"/>
    </location>
</feature>
<evidence type="ECO:0000313" key="3">
    <source>
        <dbReference type="Proteomes" id="UP000321857"/>
    </source>
</evidence>
<dbReference type="EMBL" id="CP041659">
    <property type="protein sequence ID" value="QDP20570.1"/>
    <property type="molecule type" value="Genomic_DNA"/>
</dbReference>
<dbReference type="Gene3D" id="1.10.3990.20">
    <property type="entry name" value="protein bp1543"/>
    <property type="match status" value="1"/>
</dbReference>
<dbReference type="RefSeq" id="WP_147495018.1">
    <property type="nucleotide sequence ID" value="NZ_CP041659.1"/>
</dbReference>
<sequence>MTLGSPTKRSVTIAGHETSISLEPMFWAALEGVARDERLPLNALIARIDVERMDGPGDPPNLTSAIRQWLFQRVTNRCGE</sequence>
<keyword evidence="3" id="KW-1185">Reference proteome</keyword>
<dbReference type="Proteomes" id="UP000321857">
    <property type="component" value="Chromosome"/>
</dbReference>
<dbReference type="KEGG" id="sxa:FMM02_07290"/>
<dbReference type="InterPro" id="IPR027373">
    <property type="entry name" value="RHH_dom"/>
</dbReference>
<name>A0A516IUL9_9SPHN</name>
<protein>
    <submittedName>
        <fullName evidence="2">Ribbon-helix-helix domain-containing protein</fullName>
    </submittedName>
</protein>
<gene>
    <name evidence="2" type="ORF">FMM02_07290</name>
</gene>